<dbReference type="InterPro" id="IPR003594">
    <property type="entry name" value="HATPase_dom"/>
</dbReference>
<keyword evidence="9" id="KW-0902">Two-component regulatory system</keyword>
<evidence type="ECO:0000256" key="8">
    <source>
        <dbReference type="ARBA" id="ARBA00022840"/>
    </source>
</evidence>
<dbReference type="SMART" id="SM00304">
    <property type="entry name" value="HAMP"/>
    <property type="match status" value="7"/>
</dbReference>
<evidence type="ECO:0000259" key="13">
    <source>
        <dbReference type="PROSITE" id="PS50110"/>
    </source>
</evidence>
<evidence type="ECO:0000259" key="14">
    <source>
        <dbReference type="PROSITE" id="PS50885"/>
    </source>
</evidence>
<dbReference type="SMART" id="SM00388">
    <property type="entry name" value="HisKA"/>
    <property type="match status" value="1"/>
</dbReference>
<evidence type="ECO:0000256" key="10">
    <source>
        <dbReference type="PROSITE-ProRule" id="PRU00169"/>
    </source>
</evidence>
<evidence type="ECO:0000256" key="9">
    <source>
        <dbReference type="ARBA" id="ARBA00023012"/>
    </source>
</evidence>
<evidence type="ECO:0000256" key="6">
    <source>
        <dbReference type="ARBA" id="ARBA00022741"/>
    </source>
</evidence>
<feature type="region of interest" description="Disordered" evidence="11">
    <location>
        <begin position="72"/>
        <end position="130"/>
    </location>
</feature>
<dbReference type="Pfam" id="PF02518">
    <property type="entry name" value="HATPase_c"/>
    <property type="match status" value="1"/>
</dbReference>
<dbReference type="HOGENOM" id="CLU_000445_3_0_1"/>
<dbReference type="SUPFAM" id="SSF47384">
    <property type="entry name" value="Homodimeric domain of signal transducing histidine kinase"/>
    <property type="match status" value="1"/>
</dbReference>
<dbReference type="SMART" id="SM00387">
    <property type="entry name" value="HATPase_c"/>
    <property type="match status" value="1"/>
</dbReference>
<dbReference type="GO" id="GO:0071474">
    <property type="term" value="P:cellular hyperosmotic response"/>
    <property type="evidence" value="ECO:0007669"/>
    <property type="project" value="TreeGrafter"/>
</dbReference>
<dbReference type="SMART" id="SM00448">
    <property type="entry name" value="REC"/>
    <property type="match status" value="1"/>
</dbReference>
<keyword evidence="5" id="KW-0677">Repeat</keyword>
<dbReference type="PANTHER" id="PTHR45339:SF1">
    <property type="entry name" value="HYBRID SIGNAL TRANSDUCTION HISTIDINE KINASE J"/>
    <property type="match status" value="1"/>
</dbReference>
<evidence type="ECO:0000256" key="3">
    <source>
        <dbReference type="ARBA" id="ARBA00022553"/>
    </source>
</evidence>
<dbReference type="PRINTS" id="PR00344">
    <property type="entry name" value="BCTRLSENSOR"/>
</dbReference>
<evidence type="ECO:0000259" key="12">
    <source>
        <dbReference type="PROSITE" id="PS50109"/>
    </source>
</evidence>
<protein>
    <recommendedName>
        <fullName evidence="2">histidine kinase</fullName>
        <ecNumber evidence="2">2.7.13.3</ecNumber>
    </recommendedName>
</protein>
<keyword evidence="3 10" id="KW-0597">Phosphoprotein</keyword>
<dbReference type="PANTHER" id="PTHR45339">
    <property type="entry name" value="HYBRID SIGNAL TRANSDUCTION HISTIDINE KINASE J"/>
    <property type="match status" value="1"/>
</dbReference>
<evidence type="ECO:0000256" key="1">
    <source>
        <dbReference type="ARBA" id="ARBA00000085"/>
    </source>
</evidence>
<sequence length="1337" mass="144913">MSATTHPPSGITHPFISHLVTVLSVCEQGPFPAPLPRYDGPADWQTISIERALANIVKRMYAAEDTVKKAYGAPKPHLVDDQDEDMSGPEPKKRRGNSPATNGINGNNDLCSEDGTTTVSSTSTPTTQETEVSDNAMSIFLDSLNPVTPQSAISESNNKPYSTQYFCPTCGRYPPEYSSEHTAISSLVAPAANNNMAVENDMSALEELRLLKAQVQDVARVCKAVAMGDLSQKITVPVQGVVMVQLKDVINSMVDKLGQFAREVTRVSIEVGTEGKLGGQALVLDVEGTWRELTAVVNKLAANLTDQVRSIAEVTKAVARGDLSKEITVEAKGEILDLKSTVNQMVVRLRNLAAEVTRVSMEVGSQGKLGGEAVVRDVEGVWHDLTVNVNRMCFNLTSQVRSIALVTTAVARGDLTQKIEIQVEGEMATLKDTVNSMVAQLSSFASEVTRVALEVGTMGILGGQARVEGVQGTWADLTNNVNKMAANLTTQVRSIANVTKAIARGDLSTVIDVDVQGEMLDLKVTVNSMVRQLYTLANEVTRVSIEVGTEGKLGGQAVVPDVQGMWKVLTDNVNLMALNLTTQVRSIATVTTAVAKGDLSKKIDVDVKGEILELKNTVNSMTESLRVFAAEVTRVAKEVGTEGRLGGQAFVAGVGGTWKDLTDNVNVMAANLTLQVRTIAHATTAVARGDLTQKVTGVSVSGEILDLVNTINGMIDQLAIFAAEVTRVAREVGTEGKLGVQAEVENVQGTWQAITMSVNTMASNLTSQVRGFAQISAAATDGDFTRFITVEASGEMDSLKTQINQMVFNLRESIQKNTAAREAAELANRSKSEFLANMSHEIRTPMNGIIGMTDLTLETELTRSQKENLLLVHSLARSLLLIIDDILDISKIEAGRMTMEQVTYSLRQTVFGILKTLVVRASQNSLDLVYEVDADIPDQLIGDALRLRQVITNLVGNAIKFTPPKVDQKGRVSLSCRLKLFDDQTATLEFCVSDTGIGIKQDKLDLIFDTFCQADGSTTREYGGTGLGLSISKRLVSLMQGQMWVESEVSKGSSFYFTIQCQTSDSARMDLVTSKMAPFQGRTILFVDTMDDQTGVAARIAELGLRPFVVKDVARVADRTRVPYIDAIITDSLASTEKLRDLDHLRYIPIVLVSPTKQVLNLKWCLDNSVSSCVNTPATALDLANALVVALESNSAQPETSTPDIIYDILLAEDNMVNQKVAVKMLEKYGHSVQIVENGQLAVEAVKQRASEGGYYDVILMDVSMPIMGGMEATELIRAWEVEGNRRRTPIIALTAHAMIGDRDRCLQAGMDDHITKPLRRADLINAITKLVFLHNY</sequence>
<dbReference type="Gene3D" id="1.10.287.130">
    <property type="match status" value="1"/>
</dbReference>
<keyword evidence="7" id="KW-0418">Kinase</keyword>
<dbReference type="CDD" id="cd06225">
    <property type="entry name" value="HAMP"/>
    <property type="match status" value="5"/>
</dbReference>
<feature type="domain" description="Histidine kinase" evidence="12">
    <location>
        <begin position="837"/>
        <end position="1063"/>
    </location>
</feature>
<name>A0A067M8A1_BOTB1</name>
<dbReference type="CDD" id="cd16922">
    <property type="entry name" value="HATPase_EvgS-ArcB-TorS-like"/>
    <property type="match status" value="1"/>
</dbReference>
<feature type="domain" description="HAMP" evidence="14">
    <location>
        <begin position="578"/>
        <end position="630"/>
    </location>
</feature>
<dbReference type="PROSITE" id="PS50110">
    <property type="entry name" value="RESPONSE_REGULATORY"/>
    <property type="match status" value="1"/>
</dbReference>
<gene>
    <name evidence="15" type="ORF">BOTBODRAFT_35864</name>
</gene>
<dbReference type="Gene3D" id="3.40.50.2300">
    <property type="match status" value="1"/>
</dbReference>
<keyword evidence="4" id="KW-0808">Transferase</keyword>
<evidence type="ECO:0000256" key="11">
    <source>
        <dbReference type="SAM" id="MobiDB-lite"/>
    </source>
</evidence>
<dbReference type="Pfam" id="PF00672">
    <property type="entry name" value="HAMP"/>
    <property type="match status" value="5"/>
</dbReference>
<dbReference type="InterPro" id="IPR036097">
    <property type="entry name" value="HisK_dim/P_sf"/>
</dbReference>
<dbReference type="FunFam" id="1.20.120.1530:FF:000003">
    <property type="entry name" value="Atypical/HisK protein kinase"/>
    <property type="match status" value="1"/>
</dbReference>
<dbReference type="InterPro" id="IPR003660">
    <property type="entry name" value="HAMP_dom"/>
</dbReference>
<dbReference type="InterPro" id="IPR001789">
    <property type="entry name" value="Sig_transdc_resp-reg_receiver"/>
</dbReference>
<evidence type="ECO:0000256" key="7">
    <source>
        <dbReference type="ARBA" id="ARBA00022777"/>
    </source>
</evidence>
<feature type="domain" description="HAMP" evidence="14">
    <location>
        <begin position="302"/>
        <end position="354"/>
    </location>
</feature>
<dbReference type="FunFam" id="1.20.120.1530:FF:000002">
    <property type="entry name" value="Two-component osmosensing histidine kinase"/>
    <property type="match status" value="2"/>
</dbReference>
<feature type="domain" description="HAMP" evidence="14">
    <location>
        <begin position="670"/>
        <end position="723"/>
    </location>
</feature>
<dbReference type="GO" id="GO:0005524">
    <property type="term" value="F:ATP binding"/>
    <property type="evidence" value="ECO:0007669"/>
    <property type="project" value="UniProtKB-KW"/>
</dbReference>
<keyword evidence="16" id="KW-1185">Reference proteome</keyword>
<dbReference type="PROSITE" id="PS50109">
    <property type="entry name" value="HIS_KIN"/>
    <property type="match status" value="1"/>
</dbReference>
<comment type="catalytic activity">
    <reaction evidence="1">
        <text>ATP + protein L-histidine = ADP + protein N-phospho-L-histidine.</text>
        <dbReference type="EC" id="2.7.13.3"/>
    </reaction>
</comment>
<reference evidence="16" key="1">
    <citation type="journal article" date="2014" name="Proc. Natl. Acad. Sci. U.S.A.">
        <title>Extensive sampling of basidiomycete genomes demonstrates inadequacy of the white-rot/brown-rot paradigm for wood decay fungi.</title>
        <authorList>
            <person name="Riley R."/>
            <person name="Salamov A.A."/>
            <person name="Brown D.W."/>
            <person name="Nagy L.G."/>
            <person name="Floudas D."/>
            <person name="Held B.W."/>
            <person name="Levasseur A."/>
            <person name="Lombard V."/>
            <person name="Morin E."/>
            <person name="Otillar R."/>
            <person name="Lindquist E.A."/>
            <person name="Sun H."/>
            <person name="LaButti K.M."/>
            <person name="Schmutz J."/>
            <person name="Jabbour D."/>
            <person name="Luo H."/>
            <person name="Baker S.E."/>
            <person name="Pisabarro A.G."/>
            <person name="Walton J.D."/>
            <person name="Blanchette R.A."/>
            <person name="Henrissat B."/>
            <person name="Martin F."/>
            <person name="Cullen D."/>
            <person name="Hibbett D.S."/>
            <person name="Grigoriev I.V."/>
        </authorList>
    </citation>
    <scope>NUCLEOTIDE SEQUENCE [LARGE SCALE GENOMIC DNA]</scope>
    <source>
        <strain evidence="16">FD-172 SS1</strain>
    </source>
</reference>
<dbReference type="CDD" id="cd00082">
    <property type="entry name" value="HisKA"/>
    <property type="match status" value="1"/>
</dbReference>
<evidence type="ECO:0000256" key="2">
    <source>
        <dbReference type="ARBA" id="ARBA00012438"/>
    </source>
</evidence>
<feature type="compositionally biased region" description="Polar residues" evidence="11">
    <location>
        <begin position="98"/>
        <end position="110"/>
    </location>
</feature>
<dbReference type="CDD" id="cd17546">
    <property type="entry name" value="REC_hyHK_CKI1_RcsC-like"/>
    <property type="match status" value="1"/>
</dbReference>
<dbReference type="InterPro" id="IPR011006">
    <property type="entry name" value="CheY-like_superfamily"/>
</dbReference>
<accession>A0A067M8A1</accession>
<dbReference type="InParanoid" id="A0A067M8A1"/>
<proteinExistence type="predicted"/>
<dbReference type="GO" id="GO:0000155">
    <property type="term" value="F:phosphorelay sensor kinase activity"/>
    <property type="evidence" value="ECO:0007669"/>
    <property type="project" value="InterPro"/>
</dbReference>
<dbReference type="InterPro" id="IPR005467">
    <property type="entry name" value="His_kinase_dom"/>
</dbReference>
<dbReference type="InterPro" id="IPR004358">
    <property type="entry name" value="Sig_transdc_His_kin-like_C"/>
</dbReference>
<dbReference type="PROSITE" id="PS50885">
    <property type="entry name" value="HAMP"/>
    <property type="match status" value="7"/>
</dbReference>
<dbReference type="Gene3D" id="3.30.565.10">
    <property type="entry name" value="Histidine kinase-like ATPase, C-terminal domain"/>
    <property type="match status" value="1"/>
</dbReference>
<dbReference type="OrthoDB" id="10266508at2759"/>
<keyword evidence="8" id="KW-0067">ATP-binding</keyword>
<dbReference type="FunFam" id="3.30.565.10:FF:000010">
    <property type="entry name" value="Sensor histidine kinase RcsC"/>
    <property type="match status" value="1"/>
</dbReference>
<keyword evidence="6" id="KW-0547">Nucleotide-binding</keyword>
<dbReference type="GO" id="GO:0016020">
    <property type="term" value="C:membrane"/>
    <property type="evidence" value="ECO:0007669"/>
    <property type="project" value="InterPro"/>
</dbReference>
<dbReference type="Pfam" id="PF00072">
    <property type="entry name" value="Response_reg"/>
    <property type="match status" value="1"/>
</dbReference>
<organism evidence="15 16">
    <name type="scientific">Botryobasidium botryosum (strain FD-172 SS1)</name>
    <dbReference type="NCBI Taxonomy" id="930990"/>
    <lineage>
        <taxon>Eukaryota</taxon>
        <taxon>Fungi</taxon>
        <taxon>Dikarya</taxon>
        <taxon>Basidiomycota</taxon>
        <taxon>Agaricomycotina</taxon>
        <taxon>Agaricomycetes</taxon>
        <taxon>Cantharellales</taxon>
        <taxon>Botryobasidiaceae</taxon>
        <taxon>Botryobasidium</taxon>
    </lineage>
</organism>
<dbReference type="Gene3D" id="1.20.120.1530">
    <property type="match status" value="5"/>
</dbReference>
<dbReference type="EMBL" id="KL198063">
    <property type="protein sequence ID" value="KDQ10920.1"/>
    <property type="molecule type" value="Genomic_DNA"/>
</dbReference>
<dbReference type="EC" id="2.7.13.3" evidence="2"/>
<dbReference type="STRING" id="930990.A0A067M8A1"/>
<dbReference type="SUPFAM" id="SSF52172">
    <property type="entry name" value="CheY-like"/>
    <property type="match status" value="1"/>
</dbReference>
<feature type="domain" description="HAMP" evidence="14">
    <location>
        <begin position="209"/>
        <end position="262"/>
    </location>
</feature>
<dbReference type="SUPFAM" id="SSF58104">
    <property type="entry name" value="Methyl-accepting chemotaxis protein (MCP) signaling domain"/>
    <property type="match status" value="3"/>
</dbReference>
<feature type="domain" description="Response regulatory" evidence="13">
    <location>
        <begin position="1208"/>
        <end position="1332"/>
    </location>
</feature>
<dbReference type="InterPro" id="IPR003661">
    <property type="entry name" value="HisK_dim/P_dom"/>
</dbReference>
<feature type="modified residue" description="4-aspartylphosphate" evidence="10">
    <location>
        <position position="1262"/>
    </location>
</feature>
<evidence type="ECO:0000256" key="4">
    <source>
        <dbReference type="ARBA" id="ARBA00022679"/>
    </source>
</evidence>
<feature type="domain" description="HAMP" evidence="14">
    <location>
        <begin position="486"/>
        <end position="538"/>
    </location>
</feature>
<evidence type="ECO:0000313" key="16">
    <source>
        <dbReference type="Proteomes" id="UP000027195"/>
    </source>
</evidence>
<dbReference type="FunFam" id="1.10.287.130:FF:000002">
    <property type="entry name" value="Two-component osmosensing histidine kinase"/>
    <property type="match status" value="1"/>
</dbReference>
<dbReference type="InterPro" id="IPR036890">
    <property type="entry name" value="HATPase_C_sf"/>
</dbReference>
<dbReference type="Pfam" id="PF00512">
    <property type="entry name" value="HisKA"/>
    <property type="match status" value="1"/>
</dbReference>
<feature type="domain" description="HAMP" evidence="14">
    <location>
        <begin position="763"/>
        <end position="815"/>
    </location>
</feature>
<feature type="domain" description="HAMP" evidence="14">
    <location>
        <begin position="394"/>
        <end position="446"/>
    </location>
</feature>
<dbReference type="SUPFAM" id="SSF55874">
    <property type="entry name" value="ATPase domain of HSP90 chaperone/DNA topoisomerase II/histidine kinase"/>
    <property type="match status" value="1"/>
</dbReference>
<evidence type="ECO:0000256" key="5">
    <source>
        <dbReference type="ARBA" id="ARBA00022737"/>
    </source>
</evidence>
<feature type="compositionally biased region" description="Low complexity" evidence="11">
    <location>
        <begin position="116"/>
        <end position="130"/>
    </location>
</feature>
<dbReference type="Proteomes" id="UP000027195">
    <property type="component" value="Unassembled WGS sequence"/>
</dbReference>
<evidence type="ECO:0000313" key="15">
    <source>
        <dbReference type="EMBL" id="KDQ10920.1"/>
    </source>
</evidence>